<reference evidence="4" key="1">
    <citation type="submission" date="2021-02" db="EMBL/GenBank/DDBJ databases">
        <authorList>
            <person name="Dougan E. K."/>
            <person name="Rhodes N."/>
            <person name="Thang M."/>
            <person name="Chan C."/>
        </authorList>
    </citation>
    <scope>NUCLEOTIDE SEQUENCE</scope>
</reference>
<dbReference type="InterPro" id="IPR002410">
    <property type="entry name" value="Peptidase_S33"/>
</dbReference>
<dbReference type="OrthoDB" id="190201at2759"/>
<comment type="caution">
    <text evidence="4">The sequence shown here is derived from an EMBL/GenBank/DDBJ whole genome shotgun (WGS) entry which is preliminary data.</text>
</comment>
<dbReference type="GO" id="GO:0016020">
    <property type="term" value="C:membrane"/>
    <property type="evidence" value="ECO:0007669"/>
    <property type="project" value="TreeGrafter"/>
</dbReference>
<organism evidence="4 5">
    <name type="scientific">Polarella glacialis</name>
    <name type="common">Dinoflagellate</name>
    <dbReference type="NCBI Taxonomy" id="89957"/>
    <lineage>
        <taxon>Eukaryota</taxon>
        <taxon>Sar</taxon>
        <taxon>Alveolata</taxon>
        <taxon>Dinophyceae</taxon>
        <taxon>Suessiales</taxon>
        <taxon>Suessiaceae</taxon>
        <taxon>Polarella</taxon>
    </lineage>
</organism>
<name>A0A813F315_POLGL</name>
<dbReference type="PANTHER" id="PTHR43798">
    <property type="entry name" value="MONOACYLGLYCEROL LIPASE"/>
    <property type="match status" value="1"/>
</dbReference>
<dbReference type="PANTHER" id="PTHR43798:SF33">
    <property type="entry name" value="HYDROLASE, PUTATIVE (AFU_ORTHOLOGUE AFUA_2G14860)-RELATED"/>
    <property type="match status" value="1"/>
</dbReference>
<dbReference type="GO" id="GO:0008233">
    <property type="term" value="F:peptidase activity"/>
    <property type="evidence" value="ECO:0007669"/>
    <property type="project" value="InterPro"/>
</dbReference>
<comment type="similarity">
    <text evidence="1">Belongs to the peptidase S33 family.</text>
</comment>
<proteinExistence type="inferred from homology"/>
<gene>
    <name evidence="4" type="ORF">PGLA1383_LOCUS23830</name>
</gene>
<dbReference type="PRINTS" id="PR00793">
    <property type="entry name" value="PROAMNOPTASE"/>
</dbReference>
<sequence>MNHHYMLPLKQQACRGREVVFYDQVGAGESAQPPDPRRSAPWLFEIDYYVEELSELITALGWREFHFLGNSWGTIVGQAYALAQDPRLRAVVLSGPLSDAQLYVRSQWDEEEGNLGSLPPFVQATLRRLQDLEAFTSPLYAAEDSVLTSFFTVRTTPLPDCVKKGVNLSNTSREIYVGMQGASEFVIGGVLATFNFTPRLHEIRNPVLLTHGRYDTMRPPVVDVMYRTLPLAWRALLPHSGHMSMIDDPRLMNDIVGSFLQHEERGTLAQFAVPGAASEEPVQCSPLGPSAVLAEAPSASPPWLPAVVSAVASAGVGAAVASAVMLRHIVPRLQGRQVFSAPPLLS</sequence>
<dbReference type="GO" id="GO:0006508">
    <property type="term" value="P:proteolysis"/>
    <property type="evidence" value="ECO:0007669"/>
    <property type="project" value="InterPro"/>
</dbReference>
<dbReference type="SUPFAM" id="SSF53474">
    <property type="entry name" value="alpha/beta-Hydrolases"/>
    <property type="match status" value="1"/>
</dbReference>
<dbReference type="InterPro" id="IPR000073">
    <property type="entry name" value="AB_hydrolase_1"/>
</dbReference>
<dbReference type="OMA" id="NGPNEFH"/>
<dbReference type="Gene3D" id="3.40.50.1820">
    <property type="entry name" value="alpha/beta hydrolase"/>
    <property type="match status" value="1"/>
</dbReference>
<evidence type="ECO:0000256" key="1">
    <source>
        <dbReference type="ARBA" id="ARBA00010088"/>
    </source>
</evidence>
<dbReference type="InterPro" id="IPR050266">
    <property type="entry name" value="AB_hydrolase_sf"/>
</dbReference>
<dbReference type="InterPro" id="IPR005945">
    <property type="entry name" value="Pro_imino_pep"/>
</dbReference>
<accession>A0A813F315</accession>
<evidence type="ECO:0000256" key="2">
    <source>
        <dbReference type="ARBA" id="ARBA00022801"/>
    </source>
</evidence>
<protein>
    <recommendedName>
        <fullName evidence="3">AB hydrolase-1 domain-containing protein</fullName>
    </recommendedName>
</protein>
<feature type="domain" description="AB hydrolase-1" evidence="3">
    <location>
        <begin position="6"/>
        <end position="249"/>
    </location>
</feature>
<dbReference type="EMBL" id="CAJNNV010018238">
    <property type="protein sequence ID" value="CAE8605732.1"/>
    <property type="molecule type" value="Genomic_DNA"/>
</dbReference>
<evidence type="ECO:0000313" key="4">
    <source>
        <dbReference type="EMBL" id="CAE8605732.1"/>
    </source>
</evidence>
<dbReference type="InterPro" id="IPR029058">
    <property type="entry name" value="AB_hydrolase_fold"/>
</dbReference>
<evidence type="ECO:0000313" key="5">
    <source>
        <dbReference type="Proteomes" id="UP000654075"/>
    </source>
</evidence>
<dbReference type="Pfam" id="PF00561">
    <property type="entry name" value="Abhydrolase_1"/>
    <property type="match status" value="1"/>
</dbReference>
<dbReference type="NCBIfam" id="TIGR01250">
    <property type="entry name" value="pro_imino_pep_2"/>
    <property type="match status" value="1"/>
</dbReference>
<keyword evidence="5" id="KW-1185">Reference proteome</keyword>
<keyword evidence="2" id="KW-0378">Hydrolase</keyword>
<dbReference type="AlphaFoldDB" id="A0A813F315"/>
<dbReference type="Proteomes" id="UP000654075">
    <property type="component" value="Unassembled WGS sequence"/>
</dbReference>
<evidence type="ECO:0000259" key="3">
    <source>
        <dbReference type="Pfam" id="PF00561"/>
    </source>
</evidence>